<sequence length="192" mass="21526">MDARGLPRTSASKEKMNKGFIAEDDIDNDMMEEEEEDSLSSEGFADNDKKKKMNVKKGSGGGGVVPTYCQVEGCRAILTDAKRYYRRHKVCEVHAKAPVVTVAGLRQRFCQQCSRFHELSEFDDAKRSCRRRLAGHNERRRKSSAESSAEGSRRQGMSAQIKGSQWMRQSDERGKVPTATPGNSAPKHSQLR</sequence>
<gene>
    <name evidence="12" type="ORF">SLEP1_g46220</name>
</gene>
<dbReference type="EMBL" id="BPVZ01000127">
    <property type="protein sequence ID" value="GKV38295.1"/>
    <property type="molecule type" value="Genomic_DNA"/>
</dbReference>
<keyword evidence="3 9" id="KW-0863">Zinc-finger</keyword>
<dbReference type="FunFam" id="4.10.1100.10:FF:000001">
    <property type="entry name" value="Squamosa promoter-binding-like protein 14"/>
    <property type="match status" value="1"/>
</dbReference>
<dbReference type="InterPro" id="IPR004333">
    <property type="entry name" value="SBP_dom"/>
</dbReference>
<keyword evidence="5" id="KW-0805">Transcription regulation</keyword>
<keyword evidence="13" id="KW-1185">Reference proteome</keyword>
<evidence type="ECO:0000256" key="3">
    <source>
        <dbReference type="ARBA" id="ARBA00022771"/>
    </source>
</evidence>
<dbReference type="PROSITE" id="PS51141">
    <property type="entry name" value="ZF_SBP"/>
    <property type="match status" value="1"/>
</dbReference>
<protein>
    <recommendedName>
        <fullName evidence="11">SBP-type domain-containing protein</fullName>
    </recommendedName>
</protein>
<dbReference type="GO" id="GO:0008270">
    <property type="term" value="F:zinc ion binding"/>
    <property type="evidence" value="ECO:0007669"/>
    <property type="project" value="UniProtKB-KW"/>
</dbReference>
<dbReference type="InterPro" id="IPR044817">
    <property type="entry name" value="SBP-like"/>
</dbReference>
<dbReference type="Proteomes" id="UP001054252">
    <property type="component" value="Unassembled WGS sequence"/>
</dbReference>
<dbReference type="Gene3D" id="4.10.1100.10">
    <property type="entry name" value="Transcription factor, SBP-box domain"/>
    <property type="match status" value="1"/>
</dbReference>
<evidence type="ECO:0000256" key="6">
    <source>
        <dbReference type="ARBA" id="ARBA00023125"/>
    </source>
</evidence>
<comment type="caution">
    <text evidence="12">The sequence shown here is derived from an EMBL/GenBank/DDBJ whole genome shotgun (WGS) entry which is preliminary data.</text>
</comment>
<evidence type="ECO:0000256" key="8">
    <source>
        <dbReference type="ARBA" id="ARBA00023242"/>
    </source>
</evidence>
<evidence type="ECO:0000313" key="13">
    <source>
        <dbReference type="Proteomes" id="UP001054252"/>
    </source>
</evidence>
<keyword evidence="7" id="KW-0804">Transcription</keyword>
<evidence type="ECO:0000256" key="7">
    <source>
        <dbReference type="ARBA" id="ARBA00023163"/>
    </source>
</evidence>
<dbReference type="Pfam" id="PF03110">
    <property type="entry name" value="SBP"/>
    <property type="match status" value="1"/>
</dbReference>
<evidence type="ECO:0000256" key="10">
    <source>
        <dbReference type="SAM" id="MobiDB-lite"/>
    </source>
</evidence>
<evidence type="ECO:0000256" key="5">
    <source>
        <dbReference type="ARBA" id="ARBA00023015"/>
    </source>
</evidence>
<feature type="domain" description="SBP-type" evidence="11">
    <location>
        <begin position="66"/>
        <end position="143"/>
    </location>
</feature>
<evidence type="ECO:0000256" key="4">
    <source>
        <dbReference type="ARBA" id="ARBA00022833"/>
    </source>
</evidence>
<dbReference type="InterPro" id="IPR036893">
    <property type="entry name" value="SBP_sf"/>
</dbReference>
<feature type="compositionally biased region" description="Basic and acidic residues" evidence="10">
    <location>
        <begin position="1"/>
        <end position="17"/>
    </location>
</feature>
<keyword evidence="2" id="KW-0479">Metal-binding</keyword>
<reference evidence="12 13" key="1">
    <citation type="journal article" date="2021" name="Commun. Biol.">
        <title>The genome of Shorea leprosula (Dipterocarpaceae) highlights the ecological relevance of drought in aseasonal tropical rainforests.</title>
        <authorList>
            <person name="Ng K.K.S."/>
            <person name="Kobayashi M.J."/>
            <person name="Fawcett J.A."/>
            <person name="Hatakeyama M."/>
            <person name="Paape T."/>
            <person name="Ng C.H."/>
            <person name="Ang C.C."/>
            <person name="Tnah L.H."/>
            <person name="Lee C.T."/>
            <person name="Nishiyama T."/>
            <person name="Sese J."/>
            <person name="O'Brien M.J."/>
            <person name="Copetti D."/>
            <person name="Mohd Noor M.I."/>
            <person name="Ong R.C."/>
            <person name="Putra M."/>
            <person name="Sireger I.Z."/>
            <person name="Indrioko S."/>
            <person name="Kosugi Y."/>
            <person name="Izuno A."/>
            <person name="Isagi Y."/>
            <person name="Lee S.L."/>
            <person name="Shimizu K.K."/>
        </authorList>
    </citation>
    <scope>NUCLEOTIDE SEQUENCE [LARGE SCALE GENOMIC DNA]</scope>
    <source>
        <strain evidence="12">214</strain>
    </source>
</reference>
<feature type="region of interest" description="Disordered" evidence="10">
    <location>
        <begin position="133"/>
        <end position="192"/>
    </location>
</feature>
<comment type="subcellular location">
    <subcellularLocation>
        <location evidence="1">Nucleus</location>
    </subcellularLocation>
</comment>
<keyword evidence="4" id="KW-0862">Zinc</keyword>
<feature type="compositionally biased region" description="Polar residues" evidence="10">
    <location>
        <begin position="180"/>
        <end position="192"/>
    </location>
</feature>
<dbReference type="SUPFAM" id="SSF103612">
    <property type="entry name" value="SBT domain"/>
    <property type="match status" value="1"/>
</dbReference>
<dbReference type="PANTHER" id="PTHR31251">
    <property type="entry name" value="SQUAMOSA PROMOTER-BINDING-LIKE PROTEIN 4"/>
    <property type="match status" value="1"/>
</dbReference>
<keyword evidence="6" id="KW-0238">DNA-binding</keyword>
<feature type="compositionally biased region" description="Polar residues" evidence="10">
    <location>
        <begin position="155"/>
        <end position="168"/>
    </location>
</feature>
<dbReference type="GO" id="GO:0005634">
    <property type="term" value="C:nucleus"/>
    <property type="evidence" value="ECO:0007669"/>
    <property type="project" value="UniProtKB-SubCell"/>
</dbReference>
<proteinExistence type="predicted"/>
<dbReference type="PANTHER" id="PTHR31251:SF226">
    <property type="entry name" value="SQUAMOSA PROMOTER-BINDING-LIKE PROTEIN 6"/>
    <property type="match status" value="1"/>
</dbReference>
<evidence type="ECO:0000256" key="9">
    <source>
        <dbReference type="PROSITE-ProRule" id="PRU00470"/>
    </source>
</evidence>
<dbReference type="GO" id="GO:0003677">
    <property type="term" value="F:DNA binding"/>
    <property type="evidence" value="ECO:0007669"/>
    <property type="project" value="UniProtKB-KW"/>
</dbReference>
<evidence type="ECO:0000313" key="12">
    <source>
        <dbReference type="EMBL" id="GKV38295.1"/>
    </source>
</evidence>
<evidence type="ECO:0000259" key="11">
    <source>
        <dbReference type="PROSITE" id="PS51141"/>
    </source>
</evidence>
<keyword evidence="8" id="KW-0539">Nucleus</keyword>
<name>A0AAV5LMF8_9ROSI</name>
<feature type="compositionally biased region" description="Acidic residues" evidence="10">
    <location>
        <begin position="22"/>
        <end position="39"/>
    </location>
</feature>
<feature type="region of interest" description="Disordered" evidence="10">
    <location>
        <begin position="1"/>
        <end position="59"/>
    </location>
</feature>
<evidence type="ECO:0000256" key="2">
    <source>
        <dbReference type="ARBA" id="ARBA00022723"/>
    </source>
</evidence>
<feature type="compositionally biased region" description="Basic residues" evidence="10">
    <location>
        <begin position="133"/>
        <end position="142"/>
    </location>
</feature>
<organism evidence="12 13">
    <name type="scientific">Rubroshorea leprosula</name>
    <dbReference type="NCBI Taxonomy" id="152421"/>
    <lineage>
        <taxon>Eukaryota</taxon>
        <taxon>Viridiplantae</taxon>
        <taxon>Streptophyta</taxon>
        <taxon>Embryophyta</taxon>
        <taxon>Tracheophyta</taxon>
        <taxon>Spermatophyta</taxon>
        <taxon>Magnoliopsida</taxon>
        <taxon>eudicotyledons</taxon>
        <taxon>Gunneridae</taxon>
        <taxon>Pentapetalae</taxon>
        <taxon>rosids</taxon>
        <taxon>malvids</taxon>
        <taxon>Malvales</taxon>
        <taxon>Dipterocarpaceae</taxon>
        <taxon>Rubroshorea</taxon>
    </lineage>
</organism>
<evidence type="ECO:0000256" key="1">
    <source>
        <dbReference type="ARBA" id="ARBA00004123"/>
    </source>
</evidence>
<accession>A0AAV5LMF8</accession>
<dbReference type="AlphaFoldDB" id="A0AAV5LMF8"/>